<dbReference type="InterPro" id="IPR044832">
    <property type="entry name" value="NRP-like"/>
</dbReference>
<name>A0ABC9DV08_9POAL</name>
<feature type="compositionally biased region" description="Polar residues" evidence="1">
    <location>
        <begin position="558"/>
        <end position="587"/>
    </location>
</feature>
<dbReference type="EMBL" id="OZ075145">
    <property type="protein sequence ID" value="CAL5046314.1"/>
    <property type="molecule type" value="Genomic_DNA"/>
</dbReference>
<evidence type="ECO:0000313" key="3">
    <source>
        <dbReference type="EMBL" id="CAL5046314.1"/>
    </source>
</evidence>
<feature type="domain" description="DCD" evidence="2">
    <location>
        <begin position="136"/>
        <end position="266"/>
    </location>
</feature>
<protein>
    <recommendedName>
        <fullName evidence="2">DCD domain-containing protein</fullName>
    </recommendedName>
</protein>
<evidence type="ECO:0000313" key="4">
    <source>
        <dbReference type="Proteomes" id="UP001497457"/>
    </source>
</evidence>
<evidence type="ECO:0000259" key="2">
    <source>
        <dbReference type="PROSITE" id="PS51222"/>
    </source>
</evidence>
<dbReference type="InterPro" id="IPR013989">
    <property type="entry name" value="Dev_and_cell_death_domain"/>
</dbReference>
<reference evidence="3 4" key="2">
    <citation type="submission" date="2024-10" db="EMBL/GenBank/DDBJ databases">
        <authorList>
            <person name="Ryan C."/>
        </authorList>
    </citation>
    <scope>NUCLEOTIDE SEQUENCE [LARGE SCALE GENOMIC DNA]</scope>
</reference>
<feature type="region of interest" description="Disordered" evidence="1">
    <location>
        <begin position="77"/>
        <end position="110"/>
    </location>
</feature>
<proteinExistence type="predicted"/>
<dbReference type="Proteomes" id="UP001497457">
    <property type="component" value="Chromosome 35b"/>
</dbReference>
<dbReference type="Pfam" id="PF10539">
    <property type="entry name" value="Dev_Cell_Death"/>
    <property type="match status" value="1"/>
</dbReference>
<accession>A0ABC9DV08</accession>
<sequence>MQHVPEETAMESDSAAAEEWRRKERDAVGRIRKMEVEEARDKGKVRRGGALVEEAEVADGGRGEGYNWEDGGEIGRKGRMQGHQRQPVAAGHRPFWRPRGAGMSGRGGRGGRGGFQFHSRPWNPQHRKLEISNKPEVYGGAIIICNHETKRQFFEQKHFALPGYAATFINKIRAGMLLFLFEHEERKLYGVFEATSDGALNILPDSCASLCKFRPAQVLFRRVWFCKPLTEAEFSDAIKGNCLHPQMSFFGISYLQVLDLVDLFSSRMIRLQPYQKPKSRVLRDYKISLARTGRQFGLHTDSNASFNHSSSMFCNNRISLPHRPFLYAKHNGKHHARKHESPLHSWHKPVVFKTPDILEKSKTDDADYIPLELDDCNSDSDANQSTLMGTVSFHSTMESNISYGNEVPKSFNGKHNEDDRCCSPVLNQKFISESETGQNSVFAHIMKESKSKLQAKECKRKAIVQLGERSDVLSPMRACSMAKKVSFSFGGNGISVTSDKASRKPALAELQHNREAVLKERKEQIGFSPRDIQNKERDASAKMSKMMRPSFAERLRNQHAQSRAKNSDLQVTQSGIKLTSTLVTDEE</sequence>
<keyword evidence="4" id="KW-1185">Reference proteome</keyword>
<dbReference type="AlphaFoldDB" id="A0ABC9DV08"/>
<dbReference type="PROSITE" id="PS51222">
    <property type="entry name" value="DCD"/>
    <property type="match status" value="1"/>
</dbReference>
<dbReference type="SMART" id="SM00767">
    <property type="entry name" value="DCD"/>
    <property type="match status" value="1"/>
</dbReference>
<reference evidence="4" key="1">
    <citation type="submission" date="2024-06" db="EMBL/GenBank/DDBJ databases">
        <authorList>
            <person name="Ryan C."/>
        </authorList>
    </citation>
    <scope>NUCLEOTIDE SEQUENCE [LARGE SCALE GENOMIC DNA]</scope>
</reference>
<organism evidence="3 4">
    <name type="scientific">Urochloa decumbens</name>
    <dbReference type="NCBI Taxonomy" id="240449"/>
    <lineage>
        <taxon>Eukaryota</taxon>
        <taxon>Viridiplantae</taxon>
        <taxon>Streptophyta</taxon>
        <taxon>Embryophyta</taxon>
        <taxon>Tracheophyta</taxon>
        <taxon>Spermatophyta</taxon>
        <taxon>Magnoliopsida</taxon>
        <taxon>Liliopsida</taxon>
        <taxon>Poales</taxon>
        <taxon>Poaceae</taxon>
        <taxon>PACMAD clade</taxon>
        <taxon>Panicoideae</taxon>
        <taxon>Panicodae</taxon>
        <taxon>Paniceae</taxon>
        <taxon>Melinidinae</taxon>
        <taxon>Urochloa</taxon>
    </lineage>
</organism>
<dbReference type="PANTHER" id="PTHR46034">
    <property type="match status" value="1"/>
</dbReference>
<gene>
    <name evidence="3" type="ORF">URODEC1_LOCUS89257</name>
</gene>
<evidence type="ECO:0000256" key="1">
    <source>
        <dbReference type="SAM" id="MobiDB-lite"/>
    </source>
</evidence>
<dbReference type="PANTHER" id="PTHR46034:SF18">
    <property type="entry name" value="DCD DOMAIN-CONTAINING PROTEIN"/>
    <property type="match status" value="1"/>
</dbReference>
<feature type="region of interest" description="Disordered" evidence="1">
    <location>
        <begin position="519"/>
        <end position="587"/>
    </location>
</feature>
<feature type="region of interest" description="Disordered" evidence="1">
    <location>
        <begin position="1"/>
        <end position="23"/>
    </location>
</feature>